<dbReference type="Pfam" id="PF02475">
    <property type="entry name" value="TRM5-TYW2_MTfase"/>
    <property type="match status" value="1"/>
</dbReference>
<gene>
    <name evidence="8" type="ORF">G210_0154</name>
</gene>
<dbReference type="InterPro" id="IPR026274">
    <property type="entry name" value="tRNA_wybutosine_synth_prot_2"/>
</dbReference>
<sequence length="398" mass="46304">MPLKLLITDPHNVKPTKTFLEDNNWLNKSYKITKKDNVFHVYTKLEEIPSELSNCQYELYEEESSSTETLPEMISNYLKSKELNYTDIPKRWSIYPPMILFNSTNNDEIFDASKHSEFWKSVLDNQKVLFGTTNITHIALNKPIIESDIMRRPHNLIPVYGDFGPDISMDQVPSDEDFQQAFWCTVVQNGIYQTWAPKYTMFSRGNIKEKKRVLDSYKSLTGTVVVDFYCGIGYFSLSYLKNGAKLLCWELNPWSIEGFRRSLEVGGYKYKIYNRDTPFDISDLQNLDVCLFLESNEYIPERTRHIQNHSLPISHINLGLLPSSKPSWAMANGLQEKSTNDTIVHVHENVHVSEFDEISKQVRDEFLKGDILHLEKVKTFAPDVWHIVIDVKNRIDHS</sequence>
<dbReference type="PANTHER" id="PTHR23245:SF25">
    <property type="entry name" value="TRNA WYBUTOSINE-SYNTHESIZING PROTEIN 2 HOMOLOG"/>
    <property type="match status" value="1"/>
</dbReference>
<evidence type="ECO:0000259" key="7">
    <source>
        <dbReference type="PROSITE" id="PS51684"/>
    </source>
</evidence>
<dbReference type="EMBL" id="AOGT01000794">
    <property type="protein sequence ID" value="EMG49159.1"/>
    <property type="molecule type" value="Genomic_DNA"/>
</dbReference>
<dbReference type="OMA" id="FELNPWS"/>
<evidence type="ECO:0000256" key="2">
    <source>
        <dbReference type="ARBA" id="ARBA00022679"/>
    </source>
</evidence>
<dbReference type="Gene3D" id="3.40.50.150">
    <property type="entry name" value="Vaccinia Virus protein VP39"/>
    <property type="match status" value="1"/>
</dbReference>
<protein>
    <recommendedName>
        <fullName evidence="6">tRNA wybutosine-synthesizing protein 2</fullName>
        <shortName evidence="6">tRNA-yW-synthesizing protein 2</shortName>
    </recommendedName>
    <alternativeName>
        <fullName evidence="6">tRNA(Phe) (4-demethylwyosine(37)-C(7)) aminocarboxypropyltransferase</fullName>
    </alternativeName>
</protein>
<dbReference type="GO" id="GO:0102522">
    <property type="term" value="F:tRNA 4-demethylwyosine alpha-amino-alpha-carboxypropyltransferase activity"/>
    <property type="evidence" value="ECO:0007669"/>
    <property type="project" value="UniProtKB-EC"/>
</dbReference>
<keyword evidence="6" id="KW-0963">Cytoplasm</keyword>
<keyword evidence="4 6" id="KW-0819">tRNA processing</keyword>
<accession>M3K360</accession>
<evidence type="ECO:0000313" key="8">
    <source>
        <dbReference type="EMBL" id="EMG49159.1"/>
    </source>
</evidence>
<comment type="catalytic activity">
    <reaction evidence="5">
        <text>4-demethylwyosine(37) in tRNA(Phe) + S-adenosyl-L-methionine = 4-demethyl-7-[(3S)-3-amino-3-carboxypropyl]wyosine(37) in tRNA(Phe) + S-methyl-5'-thioadenosine + H(+)</text>
        <dbReference type="Rhea" id="RHEA:36355"/>
        <dbReference type="Rhea" id="RHEA-COMP:10164"/>
        <dbReference type="Rhea" id="RHEA-COMP:10378"/>
        <dbReference type="ChEBI" id="CHEBI:15378"/>
        <dbReference type="ChEBI" id="CHEBI:17509"/>
        <dbReference type="ChEBI" id="CHEBI:59789"/>
        <dbReference type="ChEBI" id="CHEBI:64315"/>
        <dbReference type="ChEBI" id="CHEBI:73550"/>
        <dbReference type="EC" id="2.5.1.114"/>
    </reaction>
</comment>
<evidence type="ECO:0000256" key="3">
    <source>
        <dbReference type="ARBA" id="ARBA00022691"/>
    </source>
</evidence>
<dbReference type="SUPFAM" id="SSF53335">
    <property type="entry name" value="S-adenosyl-L-methionine-dependent methyltransferases"/>
    <property type="match status" value="1"/>
</dbReference>
<keyword evidence="2 6" id="KW-0808">Transferase</keyword>
<dbReference type="UniPathway" id="UPA00375"/>
<proteinExistence type="inferred from homology"/>
<dbReference type="InterPro" id="IPR030382">
    <property type="entry name" value="MeTrfase_TRM5/TYW2"/>
</dbReference>
<comment type="pathway">
    <text evidence="1 6">tRNA modification; wybutosine-tRNA(Phe) biosynthesis.</text>
</comment>
<evidence type="ECO:0000313" key="9">
    <source>
        <dbReference type="Proteomes" id="UP000011777"/>
    </source>
</evidence>
<dbReference type="STRING" id="1245528.M3K360"/>
<comment type="similarity">
    <text evidence="6">Belongs to the class I-like SAM-binding methyltransferase superfamily. TRM5/TYW2 family.</text>
</comment>
<evidence type="ECO:0000256" key="6">
    <source>
        <dbReference type="PIRNR" id="PIRNR038972"/>
    </source>
</evidence>
<dbReference type="PROSITE" id="PS51684">
    <property type="entry name" value="SAM_MT_TRM5_TYW2"/>
    <property type="match status" value="1"/>
</dbReference>
<feature type="domain" description="SAM-dependent methyltransferase TRM5/TYW2-type" evidence="7">
    <location>
        <begin position="127"/>
        <end position="395"/>
    </location>
</feature>
<name>M3K360_CANMX</name>
<dbReference type="InterPro" id="IPR056743">
    <property type="entry name" value="TRM5-TYW2-like_MTfase"/>
</dbReference>
<evidence type="ECO:0000256" key="5">
    <source>
        <dbReference type="ARBA" id="ARBA00049400"/>
    </source>
</evidence>
<evidence type="ECO:0000256" key="1">
    <source>
        <dbReference type="ARBA" id="ARBA00004797"/>
    </source>
</evidence>
<dbReference type="PIRSF" id="PIRSF038972">
    <property type="entry name" value="Trm12"/>
    <property type="match status" value="1"/>
</dbReference>
<keyword evidence="3 6" id="KW-0949">S-adenosyl-L-methionine</keyword>
<dbReference type="AlphaFoldDB" id="M3K360"/>
<dbReference type="GO" id="GO:0008175">
    <property type="term" value="F:tRNA methyltransferase activity"/>
    <property type="evidence" value="ECO:0007669"/>
    <property type="project" value="TreeGrafter"/>
</dbReference>
<dbReference type="OrthoDB" id="2387925at2759"/>
<dbReference type="GO" id="GO:0031591">
    <property type="term" value="P:wybutosine biosynthetic process"/>
    <property type="evidence" value="ECO:0007669"/>
    <property type="project" value="InterPro"/>
</dbReference>
<dbReference type="GO" id="GO:0008757">
    <property type="term" value="F:S-adenosylmethionine-dependent methyltransferase activity"/>
    <property type="evidence" value="ECO:0007669"/>
    <property type="project" value="InterPro"/>
</dbReference>
<comment type="function">
    <text evidence="6">S-adenosyl-L-methionine-dependent transferase that acts as a component of the wybutosine biosynthesis pathway. Wybutosine is a hyper modified guanosine with a tricyclic base found at the 3'-position adjacent to the anticodon of eukaryotic phenylalanine tRNA. Catalyzes the transfer of the alpha-amino-alpha-carboxypropyl (acp) group from S-adenosyl-L-methionine to the C-7 position of 4-demethylwyosine (imG-14) to produce wybutosine-86.</text>
</comment>
<comment type="caution">
    <text evidence="8">The sequence shown here is derived from an EMBL/GenBank/DDBJ whole genome shotgun (WGS) entry which is preliminary data.</text>
</comment>
<reference evidence="8 9" key="1">
    <citation type="submission" date="2013-02" db="EMBL/GenBank/DDBJ databases">
        <title>Genome sequence of Candida maltosa Xu316, a potential industrial strain for xylitol and ethanol production.</title>
        <authorList>
            <person name="Yu J."/>
            <person name="Wang Q."/>
            <person name="Geng X."/>
            <person name="Bao W."/>
            <person name="He P."/>
            <person name="Cai J."/>
        </authorList>
    </citation>
    <scope>NUCLEOTIDE SEQUENCE [LARGE SCALE GENOMIC DNA]</scope>
    <source>
        <strain evidence="9">Xu316</strain>
    </source>
</reference>
<dbReference type="GO" id="GO:0030488">
    <property type="term" value="P:tRNA methylation"/>
    <property type="evidence" value="ECO:0007669"/>
    <property type="project" value="TreeGrafter"/>
</dbReference>
<dbReference type="eggNOG" id="KOG1227">
    <property type="taxonomic scope" value="Eukaryota"/>
</dbReference>
<organism evidence="8 9">
    <name type="scientific">Candida maltosa (strain Xu316)</name>
    <name type="common">Yeast</name>
    <dbReference type="NCBI Taxonomy" id="1245528"/>
    <lineage>
        <taxon>Eukaryota</taxon>
        <taxon>Fungi</taxon>
        <taxon>Dikarya</taxon>
        <taxon>Ascomycota</taxon>
        <taxon>Saccharomycotina</taxon>
        <taxon>Pichiomycetes</taxon>
        <taxon>Debaryomycetaceae</taxon>
        <taxon>Candida/Lodderomyces clade</taxon>
        <taxon>Candida</taxon>
    </lineage>
</organism>
<evidence type="ECO:0000256" key="4">
    <source>
        <dbReference type="ARBA" id="ARBA00022694"/>
    </source>
</evidence>
<dbReference type="PANTHER" id="PTHR23245">
    <property type="entry name" value="TRNA METHYLTRANSFERASE"/>
    <property type="match status" value="1"/>
</dbReference>
<keyword evidence="9" id="KW-1185">Reference proteome</keyword>
<dbReference type="HOGENOM" id="CLU_023588_1_0_1"/>
<dbReference type="GO" id="GO:0005737">
    <property type="term" value="C:cytoplasm"/>
    <property type="evidence" value="ECO:0007669"/>
    <property type="project" value="UniProtKB-SubCell"/>
</dbReference>
<dbReference type="InterPro" id="IPR029063">
    <property type="entry name" value="SAM-dependent_MTases_sf"/>
</dbReference>
<comment type="subcellular location">
    <subcellularLocation>
        <location evidence="6">Cytoplasm</location>
    </subcellularLocation>
</comment>
<dbReference type="Proteomes" id="UP000011777">
    <property type="component" value="Unassembled WGS sequence"/>
</dbReference>